<dbReference type="OrthoDB" id="1943545at2759"/>
<gene>
    <name evidence="1" type="ORF">CR513_47965</name>
</gene>
<protein>
    <submittedName>
        <fullName evidence="1">Uncharacterized protein</fullName>
    </submittedName>
</protein>
<comment type="caution">
    <text evidence="1">The sequence shown here is derived from an EMBL/GenBank/DDBJ whole genome shotgun (WGS) entry which is preliminary data.</text>
</comment>
<name>A0A371F2N5_MUCPR</name>
<sequence length="141" mass="15181">MLGGQTQELFEVVSTQILEDEDILGSGVDFLLIVCFLFRAKTGEEPSSHGLLGMSFRDSLTTSSGKLRTARDPLVENAAWSYAKAAASAVSNVPIHTRTPFLVESLISAANFPHGLFLTPLYILLSFGAVLEETSCDSTLL</sequence>
<evidence type="ECO:0000313" key="2">
    <source>
        <dbReference type="Proteomes" id="UP000257109"/>
    </source>
</evidence>
<feature type="non-terminal residue" evidence="1">
    <location>
        <position position="1"/>
    </location>
</feature>
<dbReference type="EMBL" id="QJKJ01010867">
    <property type="protein sequence ID" value="RDX72542.1"/>
    <property type="molecule type" value="Genomic_DNA"/>
</dbReference>
<dbReference type="Proteomes" id="UP000257109">
    <property type="component" value="Unassembled WGS sequence"/>
</dbReference>
<proteinExistence type="predicted"/>
<dbReference type="AlphaFoldDB" id="A0A371F2N5"/>
<evidence type="ECO:0000313" key="1">
    <source>
        <dbReference type="EMBL" id="RDX72542.1"/>
    </source>
</evidence>
<accession>A0A371F2N5</accession>
<keyword evidence="2" id="KW-1185">Reference proteome</keyword>
<organism evidence="1 2">
    <name type="scientific">Mucuna pruriens</name>
    <name type="common">Velvet bean</name>
    <name type="synonym">Dolichos pruriens</name>
    <dbReference type="NCBI Taxonomy" id="157652"/>
    <lineage>
        <taxon>Eukaryota</taxon>
        <taxon>Viridiplantae</taxon>
        <taxon>Streptophyta</taxon>
        <taxon>Embryophyta</taxon>
        <taxon>Tracheophyta</taxon>
        <taxon>Spermatophyta</taxon>
        <taxon>Magnoliopsida</taxon>
        <taxon>eudicotyledons</taxon>
        <taxon>Gunneridae</taxon>
        <taxon>Pentapetalae</taxon>
        <taxon>rosids</taxon>
        <taxon>fabids</taxon>
        <taxon>Fabales</taxon>
        <taxon>Fabaceae</taxon>
        <taxon>Papilionoideae</taxon>
        <taxon>50 kb inversion clade</taxon>
        <taxon>NPAAA clade</taxon>
        <taxon>indigoferoid/millettioid clade</taxon>
        <taxon>Phaseoleae</taxon>
        <taxon>Mucuna</taxon>
    </lineage>
</organism>
<reference evidence="1" key="1">
    <citation type="submission" date="2018-05" db="EMBL/GenBank/DDBJ databases">
        <title>Draft genome of Mucuna pruriens seed.</title>
        <authorList>
            <person name="Nnadi N.E."/>
            <person name="Vos R."/>
            <person name="Hasami M.H."/>
            <person name="Devisetty U.K."/>
            <person name="Aguiy J.C."/>
        </authorList>
    </citation>
    <scope>NUCLEOTIDE SEQUENCE [LARGE SCALE GENOMIC DNA]</scope>
    <source>
        <strain evidence="1">JCA_2017</strain>
    </source>
</reference>